<proteinExistence type="predicted"/>
<gene>
    <name evidence="2" type="ORF">Gohar_011074</name>
</gene>
<organism evidence="2 3">
    <name type="scientific">Gossypium harknessii</name>
    <dbReference type="NCBI Taxonomy" id="34285"/>
    <lineage>
        <taxon>Eukaryota</taxon>
        <taxon>Viridiplantae</taxon>
        <taxon>Streptophyta</taxon>
        <taxon>Embryophyta</taxon>
        <taxon>Tracheophyta</taxon>
        <taxon>Spermatophyta</taxon>
        <taxon>Magnoliopsida</taxon>
        <taxon>eudicotyledons</taxon>
        <taxon>Gunneridae</taxon>
        <taxon>Pentapetalae</taxon>
        <taxon>rosids</taxon>
        <taxon>malvids</taxon>
        <taxon>Malvales</taxon>
        <taxon>Malvaceae</taxon>
        <taxon>Malvoideae</taxon>
        <taxon>Gossypium</taxon>
    </lineage>
</organism>
<accession>A0A7J9GSX0</accession>
<protein>
    <recommendedName>
        <fullName evidence="4">Condensation domain-containing protein</fullName>
    </recommendedName>
</protein>
<keyword evidence="3" id="KW-1185">Reference proteome</keyword>
<evidence type="ECO:0000256" key="1">
    <source>
        <dbReference type="SAM" id="MobiDB-lite"/>
    </source>
</evidence>
<feature type="region of interest" description="Disordered" evidence="1">
    <location>
        <begin position="1"/>
        <end position="23"/>
    </location>
</feature>
<name>A0A7J9GSX0_9ROSI</name>
<evidence type="ECO:0008006" key="4">
    <source>
        <dbReference type="Google" id="ProtNLM"/>
    </source>
</evidence>
<sequence length="519" mass="57731">MSESEQTQTQTQNPDPKTPDPKVRAVGVTEYSWCRAVPGGTGITVLSLLLSNVPDISFLEALLCRLQVSHPILRSRVRFDASCNTFYFVTPSNPHVQIQSFDLQSTSHILQSSLGDSHIDSHHVLLEHELNRNSWNRTDGAGDGDQADWDVFFVSLYTISDTRWFLVFRLHTSACDRAAAVGLLRELLEIVGGGRAKAEEEIEQEVGIEDLIPSGKANKPLWARGVDLLGYSLNSFRLANLNFIDANSARHSQVVRLKMNPDDTDRLVAGCKSRGIKLCGALAAAGMIAARSTKPFPDHQKEKYAVVTLIDCRSILEPVLSSNHFGFYHSAILNTHDVTALDEVWELANRCYTSFSNAKNNNKHFSDMNDLNFLMCKAIDNPGLTPSSSMRTAFMSVFEDPVIDESNKLRKEIGLVDYVGCSSVHGIGPTIAIFDTIRDGCLDCTCVYPAPLHSREQMQQLIDSMKRILVDDAVGVKDRQQGRSADFDHVNNFLMWFLSLLKLPTDPMQQSKCAQSHKN</sequence>
<dbReference type="SUPFAM" id="SSF52777">
    <property type="entry name" value="CoA-dependent acyltransferases"/>
    <property type="match status" value="2"/>
</dbReference>
<dbReference type="EMBL" id="JABFAD010000006">
    <property type="protein sequence ID" value="MBA0800652.1"/>
    <property type="molecule type" value="Genomic_DNA"/>
</dbReference>
<evidence type="ECO:0000313" key="2">
    <source>
        <dbReference type="EMBL" id="MBA0800652.1"/>
    </source>
</evidence>
<feature type="compositionally biased region" description="Low complexity" evidence="1">
    <location>
        <begin position="1"/>
        <end position="12"/>
    </location>
</feature>
<dbReference type="OrthoDB" id="439993at2759"/>
<reference evidence="2 3" key="1">
    <citation type="journal article" date="2019" name="Genome Biol. Evol.">
        <title>Insights into the evolution of the New World diploid cottons (Gossypium, subgenus Houzingenia) based on genome sequencing.</title>
        <authorList>
            <person name="Grover C.E."/>
            <person name="Arick M.A. 2nd"/>
            <person name="Thrash A."/>
            <person name="Conover J.L."/>
            <person name="Sanders W.S."/>
            <person name="Peterson D.G."/>
            <person name="Frelichowski J.E."/>
            <person name="Scheffler J.A."/>
            <person name="Scheffler B.E."/>
            <person name="Wendel J.F."/>
        </authorList>
    </citation>
    <scope>NUCLEOTIDE SEQUENCE [LARGE SCALE GENOMIC DNA]</scope>
    <source>
        <strain evidence="2">0</strain>
        <tissue evidence="2">Leaf</tissue>
    </source>
</reference>
<dbReference type="Gene3D" id="3.30.559.10">
    <property type="entry name" value="Chloramphenicol acetyltransferase-like domain"/>
    <property type="match status" value="1"/>
</dbReference>
<dbReference type="Gene3D" id="3.30.559.30">
    <property type="entry name" value="Nonribosomal peptide synthetase, condensation domain"/>
    <property type="match status" value="1"/>
</dbReference>
<dbReference type="Proteomes" id="UP000593560">
    <property type="component" value="Unassembled WGS sequence"/>
</dbReference>
<comment type="caution">
    <text evidence="2">The sequence shown here is derived from an EMBL/GenBank/DDBJ whole genome shotgun (WGS) entry which is preliminary data.</text>
</comment>
<dbReference type="AlphaFoldDB" id="A0A7J9GSX0"/>
<evidence type="ECO:0000313" key="3">
    <source>
        <dbReference type="Proteomes" id="UP000593560"/>
    </source>
</evidence>
<dbReference type="InterPro" id="IPR023213">
    <property type="entry name" value="CAT-like_dom_sf"/>
</dbReference>
<dbReference type="PANTHER" id="PTHR34375">
    <property type="entry name" value="GATA ZINC FINGER PROTEIN-RELATED"/>
    <property type="match status" value="1"/>
</dbReference>
<dbReference type="PANTHER" id="PTHR34375:SF2">
    <property type="entry name" value="GATA ZINC FINGER PROTEIN"/>
    <property type="match status" value="1"/>
</dbReference>